<feature type="domain" description="WxxW" evidence="5">
    <location>
        <begin position="400"/>
        <end position="483"/>
    </location>
</feature>
<keyword evidence="7" id="KW-1185">Reference proteome</keyword>
<comment type="subcellular location">
    <subcellularLocation>
        <location evidence="1">Secreted</location>
    </subcellularLocation>
</comment>
<reference evidence="6" key="1">
    <citation type="journal article" date="2022" name="bioRxiv">
        <title>Sequencing and chromosome-scale assembly of the giantPleurodeles waltlgenome.</title>
        <authorList>
            <person name="Brown T."/>
            <person name="Elewa A."/>
            <person name="Iarovenko S."/>
            <person name="Subramanian E."/>
            <person name="Araus A.J."/>
            <person name="Petzold A."/>
            <person name="Susuki M."/>
            <person name="Suzuki K.-i.T."/>
            <person name="Hayashi T."/>
            <person name="Toyoda A."/>
            <person name="Oliveira C."/>
            <person name="Osipova E."/>
            <person name="Leigh N.D."/>
            <person name="Simon A."/>
            <person name="Yun M.H."/>
        </authorList>
    </citation>
    <scope>NUCLEOTIDE SEQUENCE</scope>
    <source>
        <strain evidence="6">20211129_DDA</strain>
        <tissue evidence="6">Liver</tissue>
    </source>
</reference>
<name>A0AAV7QPW4_PLEWA</name>
<evidence type="ECO:0000256" key="1">
    <source>
        <dbReference type="ARBA" id="ARBA00004613"/>
    </source>
</evidence>
<sequence>MEATRWLNQDHATAIRSARCKCGRGGLKLTYTHSTQGTLPASCQSYRAGAQRLRAVHRRQLGETRAAACFVKSHFHQRRKSSSMMRLHMTQSLAFFLLVVCCAGGDTTVGNSSVTCWTRWFDGNRPNINGESELLSELRAKFPGLICSNPIGIIAENAKGLSAEEAKNNIQLNASVGLICLNKDQIGSQCNDYRVKFLCSGDFCTECQTKWLNAYTTRDNRGEYELMCLLQKKFLIDMCKEPIAIQVETLSGQSVTSTGDVIKLFDADNGFACLNEDQNGKSCQDYRVRLTCPLDFCTAPRECRTVWFNSDHPSAENKEDNETLAHIRNKYPGQMCEAPISIVASTWSGLLPYLTKDVIEYYDISNGFLCLHDHVAENTCKDYYVKFSCPAAFCAAGCRTPWFNVDKPSMNGDFETMEKLRKNFEHKICSNPIGIEARSVDGVPASETGQIFDTYDATFGFACVNKKQVGGSLCLDYEVRFTCPVQFCAGKPCS</sequence>
<evidence type="ECO:0000256" key="3">
    <source>
        <dbReference type="ARBA" id="ARBA00022729"/>
    </source>
</evidence>
<proteinExistence type="predicted"/>
<evidence type="ECO:0000259" key="5">
    <source>
        <dbReference type="Pfam" id="PF13330"/>
    </source>
</evidence>
<keyword evidence="4" id="KW-0325">Glycoprotein</keyword>
<feature type="domain" description="WxxW" evidence="5">
    <location>
        <begin position="117"/>
        <end position="199"/>
    </location>
</feature>
<keyword evidence="2" id="KW-0964">Secreted</keyword>
<dbReference type="Pfam" id="PF13330">
    <property type="entry name" value="Mucin2_WxxW"/>
    <property type="match status" value="4"/>
</dbReference>
<dbReference type="PANTHER" id="PTHR15031">
    <property type="entry name" value="CARTILAGE INTERMEDIATE LAYER PROTEIN CLIP"/>
    <property type="match status" value="1"/>
</dbReference>
<comment type="caution">
    <text evidence="6">The sequence shown here is derived from an EMBL/GenBank/DDBJ whole genome shotgun (WGS) entry which is preliminary data.</text>
</comment>
<evidence type="ECO:0000313" key="6">
    <source>
        <dbReference type="EMBL" id="KAJ1142110.1"/>
    </source>
</evidence>
<gene>
    <name evidence="6" type="ORF">NDU88_008437</name>
</gene>
<organism evidence="6 7">
    <name type="scientific">Pleurodeles waltl</name>
    <name type="common">Iberian ribbed newt</name>
    <dbReference type="NCBI Taxonomy" id="8319"/>
    <lineage>
        <taxon>Eukaryota</taxon>
        <taxon>Metazoa</taxon>
        <taxon>Chordata</taxon>
        <taxon>Craniata</taxon>
        <taxon>Vertebrata</taxon>
        <taxon>Euteleostomi</taxon>
        <taxon>Amphibia</taxon>
        <taxon>Batrachia</taxon>
        <taxon>Caudata</taxon>
        <taxon>Salamandroidea</taxon>
        <taxon>Salamandridae</taxon>
        <taxon>Pleurodelinae</taxon>
        <taxon>Pleurodeles</taxon>
    </lineage>
</organism>
<dbReference type="PANTHER" id="PTHR15031:SF4">
    <property type="entry name" value="CARTILAGE INTERMEDIATE LAYER PROTEIN 1"/>
    <property type="match status" value="1"/>
</dbReference>
<feature type="domain" description="WxxW" evidence="5">
    <location>
        <begin position="305"/>
        <end position="389"/>
    </location>
</feature>
<keyword evidence="3" id="KW-0732">Signal</keyword>
<evidence type="ECO:0000256" key="2">
    <source>
        <dbReference type="ARBA" id="ARBA00022525"/>
    </source>
</evidence>
<accession>A0AAV7QPW4</accession>
<protein>
    <recommendedName>
        <fullName evidence="5">WxxW domain-containing protein</fullName>
    </recommendedName>
</protein>
<evidence type="ECO:0000256" key="4">
    <source>
        <dbReference type="ARBA" id="ARBA00023180"/>
    </source>
</evidence>
<feature type="domain" description="WxxW" evidence="5">
    <location>
        <begin position="209"/>
        <end position="292"/>
    </location>
</feature>
<dbReference type="InterPro" id="IPR025155">
    <property type="entry name" value="WxxW_domain"/>
</dbReference>
<dbReference type="GO" id="GO:0005576">
    <property type="term" value="C:extracellular region"/>
    <property type="evidence" value="ECO:0007669"/>
    <property type="project" value="UniProtKB-SubCell"/>
</dbReference>
<dbReference type="Proteomes" id="UP001066276">
    <property type="component" value="Chromosome 6"/>
</dbReference>
<dbReference type="AlphaFoldDB" id="A0AAV7QPW4"/>
<dbReference type="EMBL" id="JANPWB010000010">
    <property type="protein sequence ID" value="KAJ1142110.1"/>
    <property type="molecule type" value="Genomic_DNA"/>
</dbReference>
<evidence type="ECO:0000313" key="7">
    <source>
        <dbReference type="Proteomes" id="UP001066276"/>
    </source>
</evidence>
<dbReference type="InterPro" id="IPR039675">
    <property type="entry name" value="CILP1/CILP2"/>
</dbReference>